<accession>A0A4D6NF65</accession>
<keyword evidence="1" id="KW-0479">Metal-binding</keyword>
<dbReference type="SUPFAM" id="SSF90209">
    <property type="entry name" value="Ran binding protein zinc finger-like"/>
    <property type="match status" value="5"/>
</dbReference>
<evidence type="ECO:0000256" key="1">
    <source>
        <dbReference type="ARBA" id="ARBA00022723"/>
    </source>
</evidence>
<evidence type="ECO:0000313" key="6">
    <source>
        <dbReference type="EMBL" id="QCE12523.1"/>
    </source>
</evidence>
<evidence type="ECO:0000256" key="4">
    <source>
        <dbReference type="SAM" id="MobiDB-lite"/>
    </source>
</evidence>
<keyword evidence="7" id="KW-1185">Reference proteome</keyword>
<evidence type="ECO:0000313" key="7">
    <source>
        <dbReference type="Proteomes" id="UP000501690"/>
    </source>
</evidence>
<feature type="domain" description="RanBP2-type" evidence="5">
    <location>
        <begin position="163"/>
        <end position="189"/>
    </location>
</feature>
<dbReference type="Gene3D" id="4.10.1060.10">
    <property type="entry name" value="Zinc finger, RanBP2-type"/>
    <property type="match status" value="5"/>
</dbReference>
<feature type="domain" description="RanBP2-type" evidence="5">
    <location>
        <begin position="354"/>
        <end position="380"/>
    </location>
</feature>
<evidence type="ECO:0000259" key="5">
    <source>
        <dbReference type="SMART" id="SM00547"/>
    </source>
</evidence>
<keyword evidence="3" id="KW-0862">Zinc</keyword>
<keyword evidence="2" id="KW-0863">Zinc-finger</keyword>
<sequence>MSSTEEDNRGSFSSKRFRNDASRKDGDWTCPNCGNLNFSFRIVCNQGRCGAPRPPLTPPALITSPYRNSHPFYYGGFAIPSPSYSMPGQVGSLVPHLGIQYDYGLYARPGAPYGPLPMFPPGSFGGVDGYGYGFQSPQWADGLVADHFASRKRRGGPDGLSEGDWICPKCENVNFAFRTTCNIKHCGAARPSSNKPSSTVIPEGSWTCERCASRKDGDWTCPNCGNLNFSFRIVCNQGRCGAPRPPLTPPALITSPYRNSHPFYYGGFAIPSPSYSMPGQVGSLVPHLGIQYDYGLYARPGAPYGPLPMFPPGSFGGVDGYGYGFQSPQWADGLVADHFASRKRRGGPDGLSEGDWICPKCENVNFAFRTTCNIKHCGAARPSSNKPSSTVIPEGSWTCERCASRKDGDWTCPNCGNLNFSFRIVCNQGRCGAPRPPLTPPALITSPYRNSHPFYYGGFAIPSPSYSMPGQVGSLVPHLGIQYDYGLYARPGAPYGPLPMFPPGSFGGTLPMIVSAISFQAMV</sequence>
<dbReference type="InterPro" id="IPR001876">
    <property type="entry name" value="Znf_RanBP2"/>
</dbReference>
<feature type="domain" description="RanBP2-type" evidence="5">
    <location>
        <begin position="26"/>
        <end position="52"/>
    </location>
</feature>
<dbReference type="PANTHER" id="PTHR12999">
    <property type="entry name" value="ZINC FINGER RAN-BINDING DOMAIN-CONTAINING PROTEIN 2 ZRANB2-RELATED"/>
    <property type="match status" value="1"/>
</dbReference>
<dbReference type="GO" id="GO:0008270">
    <property type="term" value="F:zinc ion binding"/>
    <property type="evidence" value="ECO:0007669"/>
    <property type="project" value="UniProtKB-KW"/>
</dbReference>
<dbReference type="AlphaFoldDB" id="A0A4D6NF65"/>
<evidence type="ECO:0000256" key="2">
    <source>
        <dbReference type="ARBA" id="ARBA00022771"/>
    </source>
</evidence>
<dbReference type="Proteomes" id="UP000501690">
    <property type="component" value="Linkage Group LG10"/>
</dbReference>
<organism evidence="6 7">
    <name type="scientific">Vigna unguiculata</name>
    <name type="common">Cowpea</name>
    <dbReference type="NCBI Taxonomy" id="3917"/>
    <lineage>
        <taxon>Eukaryota</taxon>
        <taxon>Viridiplantae</taxon>
        <taxon>Streptophyta</taxon>
        <taxon>Embryophyta</taxon>
        <taxon>Tracheophyta</taxon>
        <taxon>Spermatophyta</taxon>
        <taxon>Magnoliopsida</taxon>
        <taxon>eudicotyledons</taxon>
        <taxon>Gunneridae</taxon>
        <taxon>Pentapetalae</taxon>
        <taxon>rosids</taxon>
        <taxon>fabids</taxon>
        <taxon>Fabales</taxon>
        <taxon>Fabaceae</taxon>
        <taxon>Papilionoideae</taxon>
        <taxon>50 kb inversion clade</taxon>
        <taxon>NPAAA clade</taxon>
        <taxon>indigoferoid/millettioid clade</taxon>
        <taxon>Phaseoleae</taxon>
        <taxon>Vigna</taxon>
    </lineage>
</organism>
<proteinExistence type="predicted"/>
<dbReference type="SMART" id="SM00547">
    <property type="entry name" value="ZnF_RBZ"/>
    <property type="match status" value="5"/>
</dbReference>
<dbReference type="EMBL" id="CP039354">
    <property type="protein sequence ID" value="QCE12523.1"/>
    <property type="molecule type" value="Genomic_DNA"/>
</dbReference>
<dbReference type="InterPro" id="IPR036443">
    <property type="entry name" value="Znf_RanBP2_sf"/>
</dbReference>
<feature type="region of interest" description="Disordered" evidence="4">
    <location>
        <begin position="1"/>
        <end position="23"/>
    </location>
</feature>
<feature type="domain" description="RanBP2-type" evidence="5">
    <location>
        <begin position="408"/>
        <end position="434"/>
    </location>
</feature>
<protein>
    <submittedName>
        <fullName evidence="6">DNA polymerase zeta subunit</fullName>
    </submittedName>
</protein>
<dbReference type="Pfam" id="PF00641">
    <property type="entry name" value="Zn_ribbon_RanBP"/>
    <property type="match status" value="5"/>
</dbReference>
<dbReference type="PANTHER" id="PTHR12999:SF24">
    <property type="entry name" value="RANBP2-TYPE DOMAIN-CONTAINING PROTEIN"/>
    <property type="match status" value="1"/>
</dbReference>
<name>A0A4D6NF65_VIGUN</name>
<feature type="domain" description="RanBP2-type" evidence="5">
    <location>
        <begin position="217"/>
        <end position="243"/>
    </location>
</feature>
<gene>
    <name evidence="6" type="ORF">DEO72_LG10g3768</name>
</gene>
<reference evidence="6 7" key="1">
    <citation type="submission" date="2019-04" db="EMBL/GenBank/DDBJ databases">
        <title>An improved genome assembly and genetic linkage map for asparagus bean, Vigna unguiculata ssp. sesquipedialis.</title>
        <authorList>
            <person name="Xia Q."/>
            <person name="Zhang R."/>
            <person name="Dong Y."/>
        </authorList>
    </citation>
    <scope>NUCLEOTIDE SEQUENCE [LARGE SCALE GENOMIC DNA]</scope>
    <source>
        <tissue evidence="6">Leaf</tissue>
    </source>
</reference>
<evidence type="ECO:0000256" key="3">
    <source>
        <dbReference type="ARBA" id="ARBA00022833"/>
    </source>
</evidence>